<keyword evidence="2" id="KW-1133">Transmembrane helix</keyword>
<feature type="region of interest" description="Disordered" evidence="1">
    <location>
        <begin position="502"/>
        <end position="549"/>
    </location>
</feature>
<feature type="transmembrane region" description="Helical" evidence="2">
    <location>
        <begin position="1048"/>
        <end position="1069"/>
    </location>
</feature>
<feature type="transmembrane region" description="Helical" evidence="2">
    <location>
        <begin position="1081"/>
        <end position="1101"/>
    </location>
</feature>
<evidence type="ECO:0000313" key="4">
    <source>
        <dbReference type="EMBL" id="THV01445.1"/>
    </source>
</evidence>
<feature type="transmembrane region" description="Helical" evidence="2">
    <location>
        <begin position="163"/>
        <end position="184"/>
    </location>
</feature>
<reference evidence="4 5" key="1">
    <citation type="journal article" date="2019" name="Nat. Ecol. Evol.">
        <title>Megaphylogeny resolves global patterns of mushroom evolution.</title>
        <authorList>
            <person name="Varga T."/>
            <person name="Krizsan K."/>
            <person name="Foldi C."/>
            <person name="Dima B."/>
            <person name="Sanchez-Garcia M."/>
            <person name="Sanchez-Ramirez S."/>
            <person name="Szollosi G.J."/>
            <person name="Szarkandi J.G."/>
            <person name="Papp V."/>
            <person name="Albert L."/>
            <person name="Andreopoulos W."/>
            <person name="Angelini C."/>
            <person name="Antonin V."/>
            <person name="Barry K.W."/>
            <person name="Bougher N.L."/>
            <person name="Buchanan P."/>
            <person name="Buyck B."/>
            <person name="Bense V."/>
            <person name="Catcheside P."/>
            <person name="Chovatia M."/>
            <person name="Cooper J."/>
            <person name="Damon W."/>
            <person name="Desjardin D."/>
            <person name="Finy P."/>
            <person name="Geml J."/>
            <person name="Haridas S."/>
            <person name="Hughes K."/>
            <person name="Justo A."/>
            <person name="Karasinski D."/>
            <person name="Kautmanova I."/>
            <person name="Kiss B."/>
            <person name="Kocsube S."/>
            <person name="Kotiranta H."/>
            <person name="LaButti K.M."/>
            <person name="Lechner B.E."/>
            <person name="Liimatainen K."/>
            <person name="Lipzen A."/>
            <person name="Lukacs Z."/>
            <person name="Mihaltcheva S."/>
            <person name="Morgado L.N."/>
            <person name="Niskanen T."/>
            <person name="Noordeloos M.E."/>
            <person name="Ohm R.A."/>
            <person name="Ortiz-Santana B."/>
            <person name="Ovrebo C."/>
            <person name="Racz N."/>
            <person name="Riley R."/>
            <person name="Savchenko A."/>
            <person name="Shiryaev A."/>
            <person name="Soop K."/>
            <person name="Spirin V."/>
            <person name="Szebenyi C."/>
            <person name="Tomsovsky M."/>
            <person name="Tulloss R.E."/>
            <person name="Uehling J."/>
            <person name="Grigoriev I.V."/>
            <person name="Vagvolgyi C."/>
            <person name="Papp T."/>
            <person name="Martin F.M."/>
            <person name="Miettinen O."/>
            <person name="Hibbett D.S."/>
            <person name="Nagy L.G."/>
        </authorList>
    </citation>
    <scope>NUCLEOTIDE SEQUENCE [LARGE SCALE GENOMIC DNA]</scope>
    <source>
        <strain evidence="4 5">CBS 962.96</strain>
    </source>
</reference>
<feature type="transmembrane region" description="Helical" evidence="2">
    <location>
        <begin position="927"/>
        <end position="946"/>
    </location>
</feature>
<feature type="transmembrane region" description="Helical" evidence="2">
    <location>
        <begin position="877"/>
        <end position="906"/>
    </location>
</feature>
<sequence length="1311" mass="143356">MNDLLIYPYISPSNLPPIARRPHPNDALTPLEAWWTTSGGSTFIPSATTQEPSSQSSVSDHSDSSSNPPTNSTRGSNGSGGALTTFTSSVAVSTFTQDSTTFTSFTPSVITSSLPSFTTSVSSTASRSQSASAGLSSTTPGGQLEFNDPVCIGDGIDSISDGVLASIVLPSAIGLIIWLIFAIVRPRFRQIYALREWFVQQDLRPKPLGNGLFAFLHPPVPLVPDTPDDVSDAGRSATEDVELFPSDEQLSQRALWMCFLIALGWSFLGLAGALPLYLVDTPCLADQGPQSTHGGSYSALHDLSLLRLLRYIDNGGNVSVANLISVQKRADGSDPQNIRPRIIVLTVLTIVLALLPALWKITKEFNNLAAYRKRWIETKCQNKEMGWLSVRDAPGFKGWGEKRLKDFILKSGLSSSLDQNGGSSRNGNGRKNQSFLQRSRHGDDESEPFNESEKAGLEVDVQSLFTVCDTHQLALLIDERDEILDSLEIAEAKYINSFRLTTPDPSIADFEPPEPRDPDRPYISRPKPLGGNGKRSRGSGRRSKNPAFAASSLAPTSFVAPSQYYRLRNVSGINGGRFTSQSYEKSPSMVDEFGARIVGSRFQEVNRTTSARYQELPLGSHVHIDQSGELGPLDEEISLRYPDPRHYGPNHGIEESDLTENDGSLPPGEEWIDLSREAPPDVASVDNGEPMIPPKRRSQRQDTSSPSKRETFPFRNKDLPPNPDEVPPPHLRLQPTQPFVRPMEGINFDQLGLVYGDITQWRTKLKTINAEIADAQRNSYQDIADGVRVKGWLLVGQGLRHIPNVQIIEGRAKEDIRWDVLQNERSLWDVSVMWAMIGLVAIFLAAGLTAAAALSLATAPDVGHFLPFLQPLLSENALAAGIVTVFIPAFAALLFVSLALIFVRWAAENLGSVSISGGQLLVYKTTFLFLTLVTAILIIVVGALLFSMQAFSTGSTPSRSVASGSIYMAALALTIIIQIAIIFPGVLLLQPLRLWHVLRAEKHAVTPRQRFRAVYPRTYDPSYSTCMCILAVVFASTFALIFPLIGPAVVVLLFLTLIAHRFLVGYVYARTHSQTGGELQLWLMRRFGTLLSFQPILLGLIFLSQDIWIEGGVLVGVGVMVILFVESYTRWKTRLPGRSSLSAITRNSLETFEGVAKRPRSNTDEEGTSLVSSPTGRARGSMASVLEMMSLTLAVMPSPTPARGPVPLQTETLDDMTATERCSRTNPDAPPHLPPLPFGDHADEMAGILYAPELVAPSPIIWLPNDNSGVARSEAIDLQKYHDLRVVIDVRGKEHGQLHPLSSRDSAGYRT</sequence>
<evidence type="ECO:0000313" key="5">
    <source>
        <dbReference type="Proteomes" id="UP000297245"/>
    </source>
</evidence>
<feature type="compositionally biased region" description="Pro residues" evidence="1">
    <location>
        <begin position="720"/>
        <end position="730"/>
    </location>
</feature>
<dbReference type="InterPro" id="IPR003864">
    <property type="entry name" value="CSC1/OSCA1-like_7TM"/>
</dbReference>
<feature type="region of interest" description="Disordered" evidence="1">
    <location>
        <begin position="639"/>
        <end position="732"/>
    </location>
</feature>
<feature type="compositionally biased region" description="Low complexity" evidence="1">
    <location>
        <begin position="420"/>
        <end position="432"/>
    </location>
</feature>
<name>A0A4S8MFM9_DENBC</name>
<dbReference type="GO" id="GO:0005227">
    <property type="term" value="F:calcium-activated cation channel activity"/>
    <property type="evidence" value="ECO:0007669"/>
    <property type="project" value="InterPro"/>
</dbReference>
<feature type="region of interest" description="Disordered" evidence="1">
    <location>
        <begin position="417"/>
        <end position="453"/>
    </location>
</feature>
<dbReference type="OrthoDB" id="2591106at2759"/>
<evidence type="ECO:0000259" key="3">
    <source>
        <dbReference type="Pfam" id="PF02714"/>
    </source>
</evidence>
<evidence type="ECO:0000256" key="1">
    <source>
        <dbReference type="SAM" id="MobiDB-lite"/>
    </source>
</evidence>
<keyword evidence="2" id="KW-0472">Membrane</keyword>
<feature type="compositionally biased region" description="Low complexity" evidence="1">
    <location>
        <begin position="53"/>
        <end position="76"/>
    </location>
</feature>
<keyword evidence="2" id="KW-0812">Transmembrane</keyword>
<proteinExistence type="predicted"/>
<feature type="transmembrane region" description="Helical" evidence="2">
    <location>
        <begin position="1107"/>
        <end position="1125"/>
    </location>
</feature>
<feature type="region of interest" description="Disordered" evidence="1">
    <location>
        <begin position="1154"/>
        <end position="1177"/>
    </location>
</feature>
<protein>
    <recommendedName>
        <fullName evidence="3">CSC1/OSCA1-like 7TM region domain-containing protein</fullName>
    </recommendedName>
</protein>
<feature type="region of interest" description="Disordered" evidence="1">
    <location>
        <begin position="42"/>
        <end position="80"/>
    </location>
</feature>
<feature type="compositionally biased region" description="Basic residues" evidence="1">
    <location>
        <begin position="534"/>
        <end position="544"/>
    </location>
</feature>
<feature type="compositionally biased region" description="Basic and acidic residues" evidence="1">
    <location>
        <begin position="513"/>
        <end position="522"/>
    </location>
</feature>
<feature type="transmembrane region" description="Helical" evidence="2">
    <location>
        <begin position="342"/>
        <end position="359"/>
    </location>
</feature>
<dbReference type="PANTHER" id="PTHR13018">
    <property type="entry name" value="PROBABLE MEMBRANE PROTEIN DUF221-RELATED"/>
    <property type="match status" value="1"/>
</dbReference>
<gene>
    <name evidence="4" type="ORF">K435DRAFT_750308</name>
</gene>
<feature type="transmembrane region" description="Helical" evidence="2">
    <location>
        <begin position="254"/>
        <end position="278"/>
    </location>
</feature>
<dbReference type="Proteomes" id="UP000297245">
    <property type="component" value="Unassembled WGS sequence"/>
</dbReference>
<accession>A0A4S8MFM9</accession>
<dbReference type="InterPro" id="IPR045122">
    <property type="entry name" value="Csc1-like"/>
</dbReference>
<dbReference type="EMBL" id="ML179090">
    <property type="protein sequence ID" value="THV01445.1"/>
    <property type="molecule type" value="Genomic_DNA"/>
</dbReference>
<evidence type="ECO:0000256" key="2">
    <source>
        <dbReference type="SAM" id="Phobius"/>
    </source>
</evidence>
<keyword evidence="5" id="KW-1185">Reference proteome</keyword>
<feature type="compositionally biased region" description="Basic and acidic residues" evidence="1">
    <location>
        <begin position="707"/>
        <end position="718"/>
    </location>
</feature>
<dbReference type="GO" id="GO:0005886">
    <property type="term" value="C:plasma membrane"/>
    <property type="evidence" value="ECO:0007669"/>
    <property type="project" value="TreeGrafter"/>
</dbReference>
<feature type="transmembrane region" description="Helical" evidence="2">
    <location>
        <begin position="966"/>
        <end position="989"/>
    </location>
</feature>
<feature type="transmembrane region" description="Helical" evidence="2">
    <location>
        <begin position="832"/>
        <end position="857"/>
    </location>
</feature>
<feature type="transmembrane region" description="Helical" evidence="2">
    <location>
        <begin position="1022"/>
        <end position="1042"/>
    </location>
</feature>
<organism evidence="4 5">
    <name type="scientific">Dendrothele bispora (strain CBS 962.96)</name>
    <dbReference type="NCBI Taxonomy" id="1314807"/>
    <lineage>
        <taxon>Eukaryota</taxon>
        <taxon>Fungi</taxon>
        <taxon>Dikarya</taxon>
        <taxon>Basidiomycota</taxon>
        <taxon>Agaricomycotina</taxon>
        <taxon>Agaricomycetes</taxon>
        <taxon>Agaricomycetidae</taxon>
        <taxon>Agaricales</taxon>
        <taxon>Agaricales incertae sedis</taxon>
        <taxon>Dendrothele</taxon>
    </lineage>
</organism>
<feature type="compositionally biased region" description="Polar residues" evidence="1">
    <location>
        <begin position="42"/>
        <end position="52"/>
    </location>
</feature>
<feature type="domain" description="CSC1/OSCA1-like 7TM region" evidence="3">
    <location>
        <begin position="832"/>
        <end position="1100"/>
    </location>
</feature>
<dbReference type="Pfam" id="PF02714">
    <property type="entry name" value="RSN1_7TM"/>
    <property type="match status" value="1"/>
</dbReference>